<sequence length="75" mass="8242">MSFTIYTLFVWLWLNVFKALGSERRGMFFVTDAQKKAPPARLMRNLAGRAMELIETAAPVGASLLAPTGGEVVLL</sequence>
<evidence type="ECO:0000313" key="1">
    <source>
        <dbReference type="EMBL" id="KRP42975.1"/>
    </source>
</evidence>
<protein>
    <submittedName>
        <fullName evidence="1">Uncharacterized protein</fullName>
    </submittedName>
</protein>
<dbReference type="EMBL" id="JYLH01000014">
    <property type="protein sequence ID" value="KRP42975.1"/>
    <property type="molecule type" value="Genomic_DNA"/>
</dbReference>
<proteinExistence type="predicted"/>
<gene>
    <name evidence="1" type="ORF">TU73_21305</name>
</gene>
<reference evidence="1 2" key="1">
    <citation type="submission" date="2015-02" db="EMBL/GenBank/DDBJ databases">
        <title>Pseudomonas helleri sp. nov. and Pseudomonas weihenstephanensis sp. nov., isolated from raw cows milk.</title>
        <authorList>
            <person name="von Neubeck M."/>
            <person name="Huptas C."/>
            <person name="Wenning M."/>
            <person name="Scherer S."/>
        </authorList>
    </citation>
    <scope>NUCLEOTIDE SEQUENCE [LARGE SCALE GENOMIC DNA]</scope>
    <source>
        <strain evidence="1 2">DSM 17149</strain>
    </source>
</reference>
<evidence type="ECO:0000313" key="2">
    <source>
        <dbReference type="Proteomes" id="UP000051446"/>
    </source>
</evidence>
<organism evidence="1 2">
    <name type="scientific">Pseudomonas libanensis</name>
    <dbReference type="NCBI Taxonomy" id="75588"/>
    <lineage>
        <taxon>Bacteria</taxon>
        <taxon>Pseudomonadati</taxon>
        <taxon>Pseudomonadota</taxon>
        <taxon>Gammaproteobacteria</taxon>
        <taxon>Pseudomonadales</taxon>
        <taxon>Pseudomonadaceae</taxon>
        <taxon>Pseudomonas</taxon>
    </lineage>
</organism>
<dbReference type="AlphaFoldDB" id="A0A0R2Y3K0"/>
<comment type="caution">
    <text evidence="1">The sequence shown here is derived from an EMBL/GenBank/DDBJ whole genome shotgun (WGS) entry which is preliminary data.</text>
</comment>
<name>A0A0R2Y3K0_9PSED</name>
<dbReference type="PATRIC" id="fig|75588.4.peg.1009"/>
<dbReference type="Proteomes" id="UP000051446">
    <property type="component" value="Unassembled WGS sequence"/>
</dbReference>
<accession>A0A0R2Y3K0</accession>